<reference evidence="8" key="2">
    <citation type="submission" date="2015-01" db="EMBL/GenBank/DDBJ databases">
        <title>Evolutionary Origins and Diversification of the Mycorrhizal Mutualists.</title>
        <authorList>
            <consortium name="DOE Joint Genome Institute"/>
            <consortium name="Mycorrhizal Genomics Consortium"/>
            <person name="Kohler A."/>
            <person name="Kuo A."/>
            <person name="Nagy L.G."/>
            <person name="Floudas D."/>
            <person name="Copeland A."/>
            <person name="Barry K.W."/>
            <person name="Cichocki N."/>
            <person name="Veneault-Fourrey C."/>
            <person name="LaButti K."/>
            <person name="Lindquist E.A."/>
            <person name="Lipzen A."/>
            <person name="Lundell T."/>
            <person name="Morin E."/>
            <person name="Murat C."/>
            <person name="Riley R."/>
            <person name="Ohm R."/>
            <person name="Sun H."/>
            <person name="Tunlid A."/>
            <person name="Henrissat B."/>
            <person name="Grigoriev I.V."/>
            <person name="Hibbett D.S."/>
            <person name="Martin F."/>
        </authorList>
    </citation>
    <scope>NUCLEOTIDE SEQUENCE [LARGE SCALE GENOMIC DNA]</scope>
    <source>
        <strain evidence="8">Zn</strain>
    </source>
</reference>
<evidence type="ECO:0000313" key="8">
    <source>
        <dbReference type="Proteomes" id="UP000054321"/>
    </source>
</evidence>
<dbReference type="HOGENOM" id="CLU_023880_2_0_1"/>
<dbReference type="PROSITE" id="PS00463">
    <property type="entry name" value="ZN2_CY6_FUNGAL_1"/>
    <property type="match status" value="1"/>
</dbReference>
<dbReference type="InterPro" id="IPR050815">
    <property type="entry name" value="TF_fung"/>
</dbReference>
<evidence type="ECO:0000256" key="1">
    <source>
        <dbReference type="ARBA" id="ARBA00004123"/>
    </source>
</evidence>
<keyword evidence="8" id="KW-1185">Reference proteome</keyword>
<dbReference type="CDD" id="cd00067">
    <property type="entry name" value="GAL4"/>
    <property type="match status" value="1"/>
</dbReference>
<dbReference type="PROSITE" id="PS50048">
    <property type="entry name" value="ZN2_CY6_FUNGAL_2"/>
    <property type="match status" value="1"/>
</dbReference>
<protein>
    <recommendedName>
        <fullName evidence="6">Zn(2)-C6 fungal-type domain-containing protein</fullName>
    </recommendedName>
</protein>
<keyword evidence="2" id="KW-0479">Metal-binding</keyword>
<keyword evidence="3" id="KW-0805">Transcription regulation</keyword>
<keyword evidence="4" id="KW-0804">Transcription</keyword>
<dbReference type="InParanoid" id="A0A0C3H3J9"/>
<dbReference type="CDD" id="cd12148">
    <property type="entry name" value="fungal_TF_MHR"/>
    <property type="match status" value="1"/>
</dbReference>
<sequence length="493" mass="55094">MQEPNIPKANQACLSCRKQKRKCSKTLPACALCARMNRHCDYSDATPPPTSEDFHALRMKLLELESRLNGGNGLAKLLGDGESIQAVISEYFSTIHKWMPIVSQKRMTRNMTNPLWEAGPDLALLFLCMKLIISKPQDGIESSQNPVYVSAKRFLALLEATGAVSLVMLQAALLIVWFEYGQAIYPAAWMSVGWCVRYGNLLGINNNPEAIQMLGRTNTWIELEERRRAWWGVLIADRVISVGSQCYILNNQEPKNDGQLPVDDYAWDQGDIPHTMQSVVFLYPLDEPGSPFPRLCQASTMLGKVITHRFSEKIPDETERFGVASQLYLDLSVLERRILEEAARSPDYLIQAAPLAMTLSALCMLCLIYSCPGICGQVDKELSKEAGDMQRQAMDGLKSVSRSISDLVDHVHSATKSPQDLGRISPMVMGAMYRAAANYAWMVRENGDENSQIALDAIRHCFRKLGSRWRNAAEYLRILEAQEFTYAVGSAGS</sequence>
<dbReference type="SMART" id="SM00066">
    <property type="entry name" value="GAL4"/>
    <property type="match status" value="1"/>
</dbReference>
<name>A0A0C3H3J9_OIDMZ</name>
<proteinExistence type="predicted"/>
<dbReference type="Pfam" id="PF04082">
    <property type="entry name" value="Fungal_trans"/>
    <property type="match status" value="1"/>
</dbReference>
<evidence type="ECO:0000313" key="7">
    <source>
        <dbReference type="EMBL" id="KIM98014.1"/>
    </source>
</evidence>
<dbReference type="OrthoDB" id="3862662at2759"/>
<accession>A0A0C3H3J9</accession>
<organism evidence="7 8">
    <name type="scientific">Oidiodendron maius (strain Zn)</name>
    <dbReference type="NCBI Taxonomy" id="913774"/>
    <lineage>
        <taxon>Eukaryota</taxon>
        <taxon>Fungi</taxon>
        <taxon>Dikarya</taxon>
        <taxon>Ascomycota</taxon>
        <taxon>Pezizomycotina</taxon>
        <taxon>Leotiomycetes</taxon>
        <taxon>Leotiomycetes incertae sedis</taxon>
        <taxon>Myxotrichaceae</taxon>
        <taxon>Oidiodendron</taxon>
    </lineage>
</organism>
<dbReference type="PANTHER" id="PTHR47338:SF20">
    <property type="entry name" value="ZN(II)2CYS6 TRANSCRIPTION FACTOR (EUROFUNG)"/>
    <property type="match status" value="1"/>
</dbReference>
<gene>
    <name evidence="7" type="ORF">OIDMADRAFT_168436</name>
</gene>
<evidence type="ECO:0000256" key="2">
    <source>
        <dbReference type="ARBA" id="ARBA00022723"/>
    </source>
</evidence>
<dbReference type="GO" id="GO:0000981">
    <property type="term" value="F:DNA-binding transcription factor activity, RNA polymerase II-specific"/>
    <property type="evidence" value="ECO:0007669"/>
    <property type="project" value="InterPro"/>
</dbReference>
<evidence type="ECO:0000256" key="4">
    <source>
        <dbReference type="ARBA" id="ARBA00023163"/>
    </source>
</evidence>
<dbReference type="SUPFAM" id="SSF57701">
    <property type="entry name" value="Zn2/Cys6 DNA-binding domain"/>
    <property type="match status" value="1"/>
</dbReference>
<dbReference type="GO" id="GO:0006351">
    <property type="term" value="P:DNA-templated transcription"/>
    <property type="evidence" value="ECO:0007669"/>
    <property type="project" value="InterPro"/>
</dbReference>
<reference evidence="7 8" key="1">
    <citation type="submission" date="2014-04" db="EMBL/GenBank/DDBJ databases">
        <authorList>
            <consortium name="DOE Joint Genome Institute"/>
            <person name="Kuo A."/>
            <person name="Martino E."/>
            <person name="Perotto S."/>
            <person name="Kohler A."/>
            <person name="Nagy L.G."/>
            <person name="Floudas D."/>
            <person name="Copeland A."/>
            <person name="Barry K.W."/>
            <person name="Cichocki N."/>
            <person name="Veneault-Fourrey C."/>
            <person name="LaButti K."/>
            <person name="Lindquist E.A."/>
            <person name="Lipzen A."/>
            <person name="Lundell T."/>
            <person name="Morin E."/>
            <person name="Murat C."/>
            <person name="Sun H."/>
            <person name="Tunlid A."/>
            <person name="Henrissat B."/>
            <person name="Grigoriev I.V."/>
            <person name="Hibbett D.S."/>
            <person name="Martin F."/>
            <person name="Nordberg H.P."/>
            <person name="Cantor M.N."/>
            <person name="Hua S.X."/>
        </authorList>
    </citation>
    <scope>NUCLEOTIDE SEQUENCE [LARGE SCALE GENOMIC DNA]</scope>
    <source>
        <strain evidence="7 8">Zn</strain>
    </source>
</reference>
<dbReference type="Proteomes" id="UP000054321">
    <property type="component" value="Unassembled WGS sequence"/>
</dbReference>
<dbReference type="STRING" id="913774.A0A0C3H3J9"/>
<dbReference type="GO" id="GO:0005634">
    <property type="term" value="C:nucleus"/>
    <property type="evidence" value="ECO:0007669"/>
    <property type="project" value="UniProtKB-SubCell"/>
</dbReference>
<comment type="subcellular location">
    <subcellularLocation>
        <location evidence="1">Nucleus</location>
    </subcellularLocation>
</comment>
<dbReference type="InterPro" id="IPR001138">
    <property type="entry name" value="Zn2Cys6_DnaBD"/>
</dbReference>
<dbReference type="AlphaFoldDB" id="A0A0C3H3J9"/>
<dbReference type="GO" id="GO:0008270">
    <property type="term" value="F:zinc ion binding"/>
    <property type="evidence" value="ECO:0007669"/>
    <property type="project" value="InterPro"/>
</dbReference>
<evidence type="ECO:0000256" key="5">
    <source>
        <dbReference type="ARBA" id="ARBA00023242"/>
    </source>
</evidence>
<evidence type="ECO:0000259" key="6">
    <source>
        <dbReference type="PROSITE" id="PS50048"/>
    </source>
</evidence>
<dbReference type="GO" id="GO:0003677">
    <property type="term" value="F:DNA binding"/>
    <property type="evidence" value="ECO:0007669"/>
    <property type="project" value="InterPro"/>
</dbReference>
<dbReference type="InterPro" id="IPR007219">
    <property type="entry name" value="XnlR_reg_dom"/>
</dbReference>
<dbReference type="InterPro" id="IPR036864">
    <property type="entry name" value="Zn2-C6_fun-type_DNA-bd_sf"/>
</dbReference>
<keyword evidence="5" id="KW-0539">Nucleus</keyword>
<evidence type="ECO:0000256" key="3">
    <source>
        <dbReference type="ARBA" id="ARBA00023015"/>
    </source>
</evidence>
<feature type="domain" description="Zn(2)-C6 fungal-type" evidence="6">
    <location>
        <begin position="12"/>
        <end position="42"/>
    </location>
</feature>
<dbReference type="PANTHER" id="PTHR47338">
    <property type="entry name" value="ZN(II)2CYS6 TRANSCRIPTION FACTOR (EUROFUNG)-RELATED"/>
    <property type="match status" value="1"/>
</dbReference>
<dbReference type="Pfam" id="PF00172">
    <property type="entry name" value="Zn_clus"/>
    <property type="match status" value="1"/>
</dbReference>
<dbReference type="Gene3D" id="4.10.240.10">
    <property type="entry name" value="Zn(2)-C6 fungal-type DNA-binding domain"/>
    <property type="match status" value="1"/>
</dbReference>
<dbReference type="EMBL" id="KN832881">
    <property type="protein sequence ID" value="KIM98014.1"/>
    <property type="molecule type" value="Genomic_DNA"/>
</dbReference>